<evidence type="ECO:0000256" key="7">
    <source>
        <dbReference type="ARBA" id="ARBA00022794"/>
    </source>
</evidence>
<comment type="similarity">
    <text evidence="2">Belongs to the dynein light intermediate chain family.</text>
</comment>
<dbReference type="Proteomes" id="UP000038040">
    <property type="component" value="Unplaced"/>
</dbReference>
<dbReference type="STRING" id="318479.A0A0N4UJU1"/>
<evidence type="ECO:0000313" key="13">
    <source>
        <dbReference type="EMBL" id="VDN52098.1"/>
    </source>
</evidence>
<dbReference type="AlphaFoldDB" id="A0A0N4UJU1"/>
<dbReference type="PANTHER" id="PTHR13236">
    <property type="entry name" value="DYNEIN 2 LIGHT INTERMEDIATE CHAIN, ISOFORM 2"/>
    <property type="match status" value="1"/>
</dbReference>
<accession>A0A0N4UJU1</accession>
<keyword evidence="6" id="KW-0493">Microtubule</keyword>
<keyword evidence="12" id="KW-0966">Cell projection</keyword>
<dbReference type="WBParaSite" id="DME_0000794601-mRNA-1">
    <property type="protein sequence ID" value="DME_0000794601-mRNA-1"/>
    <property type="gene ID" value="DME_0000794601"/>
</dbReference>
<keyword evidence="9" id="KW-0969">Cilium</keyword>
<evidence type="ECO:0000256" key="9">
    <source>
        <dbReference type="ARBA" id="ARBA00023069"/>
    </source>
</evidence>
<evidence type="ECO:0000256" key="5">
    <source>
        <dbReference type="ARBA" id="ARBA00022490"/>
    </source>
</evidence>
<evidence type="ECO:0000256" key="8">
    <source>
        <dbReference type="ARBA" id="ARBA00023017"/>
    </source>
</evidence>
<comment type="subcellular location">
    <subcellularLocation>
        <location evidence="1">Cytoplasm</location>
        <location evidence="1">Cytoskeleton</location>
        <location evidence="1">Cilium basal body</location>
    </subcellularLocation>
</comment>
<evidence type="ECO:0000256" key="10">
    <source>
        <dbReference type="ARBA" id="ARBA00023175"/>
    </source>
</evidence>
<keyword evidence="7" id="KW-0970">Cilium biogenesis/degradation</keyword>
<dbReference type="GO" id="GO:0005868">
    <property type="term" value="C:cytoplasmic dynein complex"/>
    <property type="evidence" value="ECO:0007669"/>
    <property type="project" value="InterPro"/>
</dbReference>
<dbReference type="Proteomes" id="UP000274756">
    <property type="component" value="Unassembled WGS sequence"/>
</dbReference>
<evidence type="ECO:0000313" key="15">
    <source>
        <dbReference type="Proteomes" id="UP000274756"/>
    </source>
</evidence>
<dbReference type="GO" id="GO:0035721">
    <property type="term" value="P:intraciliary retrograde transport"/>
    <property type="evidence" value="ECO:0007669"/>
    <property type="project" value="InterPro"/>
</dbReference>
<evidence type="ECO:0000313" key="14">
    <source>
        <dbReference type="Proteomes" id="UP000038040"/>
    </source>
</evidence>
<dbReference type="GO" id="GO:0005930">
    <property type="term" value="C:axoneme"/>
    <property type="evidence" value="ECO:0007669"/>
    <property type="project" value="TreeGrafter"/>
</dbReference>
<evidence type="ECO:0000256" key="4">
    <source>
        <dbReference type="ARBA" id="ARBA00022473"/>
    </source>
</evidence>
<evidence type="ECO:0000256" key="11">
    <source>
        <dbReference type="ARBA" id="ARBA00023212"/>
    </source>
</evidence>
<dbReference type="InterPro" id="IPR040045">
    <property type="entry name" value="DYNC2LI1"/>
</dbReference>
<dbReference type="SUPFAM" id="SSF52540">
    <property type="entry name" value="P-loop containing nucleoside triphosphate hydrolases"/>
    <property type="match status" value="1"/>
</dbReference>
<keyword evidence="5" id="KW-0963">Cytoplasm</keyword>
<evidence type="ECO:0000256" key="2">
    <source>
        <dbReference type="ARBA" id="ARBA00006831"/>
    </source>
</evidence>
<keyword evidence="11" id="KW-0206">Cytoskeleton</keyword>
<evidence type="ECO:0000313" key="16">
    <source>
        <dbReference type="WBParaSite" id="DME_0000794601-mRNA-1"/>
    </source>
</evidence>
<evidence type="ECO:0000256" key="6">
    <source>
        <dbReference type="ARBA" id="ARBA00022701"/>
    </source>
</evidence>
<sequence>GKSSIILRFLDRNDIPKPTIALEYTYGRRTTATVKDIGNIWEIGGGSSLINLIEIPITSSTIGVTSIVIIIDLTKPEDIWKIYKNILLYIKDYVHSLLETIKKDLPEKYNQLISINKNKFKNHQDVNAVNPFPIPLAIIATKYDEFQKMDPEIRKNVCKFLRFLAHMNGASLQMFSNKMENTVLKVRALISHLLFGTTPSKTIVTDYDKPISIPTSMDSLEVRFQYFLYFLLSIPLAAGSTNY</sequence>
<keyword evidence="10" id="KW-0505">Motor protein</keyword>
<keyword evidence="15" id="KW-1185">Reference proteome</keyword>
<dbReference type="GO" id="GO:0035735">
    <property type="term" value="P:intraciliary transport involved in cilium assembly"/>
    <property type="evidence" value="ECO:0007669"/>
    <property type="project" value="InterPro"/>
</dbReference>
<evidence type="ECO:0000256" key="12">
    <source>
        <dbReference type="ARBA" id="ARBA00023273"/>
    </source>
</evidence>
<proteinExistence type="inferred from homology"/>
<dbReference type="InterPro" id="IPR027417">
    <property type="entry name" value="P-loop_NTPase"/>
</dbReference>
<organism evidence="14 16">
    <name type="scientific">Dracunculus medinensis</name>
    <name type="common">Guinea worm</name>
    <dbReference type="NCBI Taxonomy" id="318479"/>
    <lineage>
        <taxon>Eukaryota</taxon>
        <taxon>Metazoa</taxon>
        <taxon>Ecdysozoa</taxon>
        <taxon>Nematoda</taxon>
        <taxon>Chromadorea</taxon>
        <taxon>Rhabditida</taxon>
        <taxon>Spirurina</taxon>
        <taxon>Dracunculoidea</taxon>
        <taxon>Dracunculidae</taxon>
        <taxon>Dracunculus</taxon>
    </lineage>
</organism>
<dbReference type="GO" id="GO:0005874">
    <property type="term" value="C:microtubule"/>
    <property type="evidence" value="ECO:0007669"/>
    <property type="project" value="UniProtKB-KW"/>
</dbReference>
<dbReference type="OrthoDB" id="10263060at2759"/>
<gene>
    <name evidence="13" type="ORF">DME_LOCUS2071</name>
</gene>
<name>A0A0N4UJU1_DRAME</name>
<dbReference type="GO" id="GO:0045504">
    <property type="term" value="F:dynein heavy chain binding"/>
    <property type="evidence" value="ECO:0007669"/>
    <property type="project" value="TreeGrafter"/>
</dbReference>
<dbReference type="EMBL" id="UYYG01000044">
    <property type="protein sequence ID" value="VDN52098.1"/>
    <property type="molecule type" value="Genomic_DNA"/>
</dbReference>
<dbReference type="PANTHER" id="PTHR13236:SF0">
    <property type="entry name" value="CYTOPLASMIC DYNEIN 2 LIGHT INTERMEDIATE CHAIN 1"/>
    <property type="match status" value="1"/>
</dbReference>
<protein>
    <recommendedName>
        <fullName evidence="3">Cytoplasmic dynein 2 light intermediate chain 1</fullName>
    </recommendedName>
</protein>
<dbReference type="GO" id="GO:0036064">
    <property type="term" value="C:ciliary basal body"/>
    <property type="evidence" value="ECO:0007669"/>
    <property type="project" value="TreeGrafter"/>
</dbReference>
<reference evidence="16" key="1">
    <citation type="submission" date="2017-02" db="UniProtKB">
        <authorList>
            <consortium name="WormBaseParasite"/>
        </authorList>
    </citation>
    <scope>IDENTIFICATION</scope>
</reference>
<evidence type="ECO:0000256" key="3">
    <source>
        <dbReference type="ARBA" id="ARBA00018863"/>
    </source>
</evidence>
<reference evidence="13 15" key="2">
    <citation type="submission" date="2018-11" db="EMBL/GenBank/DDBJ databases">
        <authorList>
            <consortium name="Pathogen Informatics"/>
        </authorList>
    </citation>
    <scope>NUCLEOTIDE SEQUENCE [LARGE SCALE GENOMIC DNA]</scope>
</reference>
<keyword evidence="8" id="KW-0243">Dynein</keyword>
<evidence type="ECO:0000256" key="1">
    <source>
        <dbReference type="ARBA" id="ARBA00004120"/>
    </source>
</evidence>
<keyword evidence="4" id="KW-0217">Developmental protein</keyword>